<protein>
    <submittedName>
        <fullName evidence="1">Uncharacterized protein</fullName>
    </submittedName>
</protein>
<dbReference type="AlphaFoldDB" id="A0A1H2EHJ4"/>
<evidence type="ECO:0000313" key="2">
    <source>
        <dbReference type="Proteomes" id="UP000183180"/>
    </source>
</evidence>
<dbReference type="Proteomes" id="UP000183180">
    <property type="component" value="Unassembled WGS sequence"/>
</dbReference>
<dbReference type="EMBL" id="FNLM01000031">
    <property type="protein sequence ID" value="SDT94198.1"/>
    <property type="molecule type" value="Genomic_DNA"/>
</dbReference>
<proteinExistence type="predicted"/>
<accession>A0A1H2EHJ4</accession>
<evidence type="ECO:0000313" key="1">
    <source>
        <dbReference type="EMBL" id="SDT94198.1"/>
    </source>
</evidence>
<organism evidence="1 2">
    <name type="scientific">Gordonia westfalica</name>
    <dbReference type="NCBI Taxonomy" id="158898"/>
    <lineage>
        <taxon>Bacteria</taxon>
        <taxon>Bacillati</taxon>
        <taxon>Actinomycetota</taxon>
        <taxon>Actinomycetes</taxon>
        <taxon>Mycobacteriales</taxon>
        <taxon>Gordoniaceae</taxon>
        <taxon>Gordonia</taxon>
    </lineage>
</organism>
<reference evidence="1 2" key="1">
    <citation type="submission" date="2016-10" db="EMBL/GenBank/DDBJ databases">
        <authorList>
            <person name="de Groot N.N."/>
        </authorList>
    </citation>
    <scope>NUCLEOTIDE SEQUENCE [LARGE SCALE GENOMIC DNA]</scope>
    <source>
        <strain evidence="1 2">DSM 44215</strain>
    </source>
</reference>
<name>A0A1H2EHJ4_9ACTN</name>
<sequence length="53" mass="5833">MNGQWIIHDIPPYTPPTLLPISYTNAPAGGARAELHQPRLWTRPVGLEMPGLS</sequence>
<gene>
    <name evidence="1" type="ORF">SAMN04488548_13117</name>
</gene>